<sequence length="67" mass="7991">MIAQVEEAEKKDLLSFFYFTVLAVNMLLNVDLEEHRKLLEYLKKRENDIWVASMVEVAKFIKEKQTN</sequence>
<organism evidence="2 3">
    <name type="scientific">Flavobacterium piscis</name>
    <dbReference type="NCBI Taxonomy" id="1114874"/>
    <lineage>
        <taxon>Bacteria</taxon>
        <taxon>Pseudomonadati</taxon>
        <taxon>Bacteroidota</taxon>
        <taxon>Flavobacteriia</taxon>
        <taxon>Flavobacteriales</taxon>
        <taxon>Flavobacteriaceae</taxon>
        <taxon>Flavobacterium</taxon>
    </lineage>
</organism>
<dbReference type="EMBL" id="JAVDWQ010000021">
    <property type="protein sequence ID" value="MDR7212342.1"/>
    <property type="molecule type" value="Genomic_DNA"/>
</dbReference>
<feature type="transmembrane region" description="Helical" evidence="1">
    <location>
        <begin position="13"/>
        <end position="32"/>
    </location>
</feature>
<evidence type="ECO:0000313" key="3">
    <source>
        <dbReference type="Proteomes" id="UP001269081"/>
    </source>
</evidence>
<keyword evidence="1" id="KW-0472">Membrane</keyword>
<dbReference type="Proteomes" id="UP001269081">
    <property type="component" value="Unassembled WGS sequence"/>
</dbReference>
<reference evidence="2 3" key="1">
    <citation type="submission" date="2023-07" db="EMBL/GenBank/DDBJ databases">
        <title>Sorghum-associated microbial communities from plants grown in Nebraska, USA.</title>
        <authorList>
            <person name="Schachtman D."/>
        </authorList>
    </citation>
    <scope>NUCLEOTIDE SEQUENCE [LARGE SCALE GENOMIC DNA]</scope>
    <source>
        <strain evidence="2 3">4129</strain>
    </source>
</reference>
<keyword evidence="3" id="KW-1185">Reference proteome</keyword>
<evidence type="ECO:0000313" key="2">
    <source>
        <dbReference type="EMBL" id="MDR7212342.1"/>
    </source>
</evidence>
<gene>
    <name evidence="2" type="ORF">J2W48_004299</name>
</gene>
<protein>
    <submittedName>
        <fullName evidence="2">Uncharacterized protein</fullName>
    </submittedName>
</protein>
<keyword evidence="1" id="KW-0812">Transmembrane</keyword>
<accession>A0ABU1YDN0</accession>
<comment type="caution">
    <text evidence="2">The sequence shown here is derived from an EMBL/GenBank/DDBJ whole genome shotgun (WGS) entry which is preliminary data.</text>
</comment>
<name>A0ABU1YDN0_9FLAO</name>
<dbReference type="RefSeq" id="WP_310283949.1">
    <property type="nucleotide sequence ID" value="NZ_JAVDWQ010000021.1"/>
</dbReference>
<evidence type="ECO:0000256" key="1">
    <source>
        <dbReference type="SAM" id="Phobius"/>
    </source>
</evidence>
<proteinExistence type="predicted"/>
<keyword evidence="1" id="KW-1133">Transmembrane helix</keyword>